<feature type="transmembrane region" description="Helical" evidence="8">
    <location>
        <begin position="32"/>
        <end position="50"/>
    </location>
</feature>
<evidence type="ECO:0000256" key="2">
    <source>
        <dbReference type="ARBA" id="ARBA00022448"/>
    </source>
</evidence>
<dbReference type="GO" id="GO:0005886">
    <property type="term" value="C:plasma membrane"/>
    <property type="evidence" value="ECO:0007669"/>
    <property type="project" value="UniProtKB-SubCell"/>
</dbReference>
<evidence type="ECO:0000313" key="9">
    <source>
        <dbReference type="EMBL" id="TKD72564.1"/>
    </source>
</evidence>
<name>A0A4U1MNY1_9BACL</name>
<dbReference type="FunFam" id="1.10.3730.20:FF:000001">
    <property type="entry name" value="Quaternary ammonium compound resistance transporter SugE"/>
    <property type="match status" value="1"/>
</dbReference>
<dbReference type="InterPro" id="IPR037185">
    <property type="entry name" value="EmrE-like"/>
</dbReference>
<feature type="transmembrane region" description="Helical" evidence="8">
    <location>
        <begin position="57"/>
        <end position="78"/>
    </location>
</feature>
<keyword evidence="3" id="KW-1003">Cell membrane</keyword>
<keyword evidence="5 8" id="KW-1133">Transmembrane helix</keyword>
<protein>
    <submittedName>
        <fullName evidence="9">Multidrug efflux SMR transporter</fullName>
    </submittedName>
</protein>
<dbReference type="Gene3D" id="1.10.3730.20">
    <property type="match status" value="1"/>
</dbReference>
<evidence type="ECO:0000256" key="4">
    <source>
        <dbReference type="ARBA" id="ARBA00022692"/>
    </source>
</evidence>
<dbReference type="AlphaFoldDB" id="A0A4U1MNY1"/>
<evidence type="ECO:0000256" key="6">
    <source>
        <dbReference type="ARBA" id="ARBA00023136"/>
    </source>
</evidence>
<accession>A0A4U1MNY1</accession>
<dbReference type="Proteomes" id="UP000310541">
    <property type="component" value="Unassembled WGS sequence"/>
</dbReference>
<dbReference type="InterPro" id="IPR045324">
    <property type="entry name" value="Small_multidrug_res"/>
</dbReference>
<dbReference type="OrthoDB" id="21828at2"/>
<comment type="caution">
    <text evidence="9">The sequence shown here is derived from an EMBL/GenBank/DDBJ whole genome shotgun (WGS) entry which is preliminary data.</text>
</comment>
<keyword evidence="2" id="KW-0813">Transport</keyword>
<proteinExistence type="inferred from homology"/>
<dbReference type="RefSeq" id="WP_136946414.1">
    <property type="nucleotide sequence ID" value="NZ_SWFM01000001.1"/>
</dbReference>
<sequence length="105" mass="11208">MAWIALLIAGLGEVGGVICLKLSEGFTKLKPSVFTILFGGLSFFMLSLSLKALPIGTAYAIWTGIGSAGSVLIGMYWFKEPKNRMQLVLITCVIISVVGLRIVEG</sequence>
<evidence type="ECO:0000313" key="10">
    <source>
        <dbReference type="Proteomes" id="UP000310541"/>
    </source>
</evidence>
<evidence type="ECO:0000256" key="7">
    <source>
        <dbReference type="RuleBase" id="RU003942"/>
    </source>
</evidence>
<feature type="transmembrane region" description="Helical" evidence="8">
    <location>
        <begin position="84"/>
        <end position="103"/>
    </location>
</feature>
<dbReference type="PANTHER" id="PTHR30561:SF0">
    <property type="entry name" value="GUANIDINIUM EXPORTER"/>
    <property type="match status" value="1"/>
</dbReference>
<evidence type="ECO:0000256" key="3">
    <source>
        <dbReference type="ARBA" id="ARBA00022475"/>
    </source>
</evidence>
<dbReference type="EMBL" id="SWFM01000001">
    <property type="protein sequence ID" value="TKD72564.1"/>
    <property type="molecule type" value="Genomic_DNA"/>
</dbReference>
<dbReference type="SUPFAM" id="SSF103481">
    <property type="entry name" value="Multidrug resistance efflux transporter EmrE"/>
    <property type="match status" value="1"/>
</dbReference>
<reference evidence="9 10" key="1">
    <citation type="submission" date="2019-04" db="EMBL/GenBank/DDBJ databases">
        <title>Genome sequence of Bacillus hwajinpoensis strain Y2.</title>
        <authorList>
            <person name="Fair J.L."/>
            <person name="Maclea K.S."/>
        </authorList>
    </citation>
    <scope>NUCLEOTIDE SEQUENCE [LARGE SCALE GENOMIC DNA]</scope>
    <source>
        <strain evidence="9 10">Y2</strain>
    </source>
</reference>
<dbReference type="Pfam" id="PF00893">
    <property type="entry name" value="Multi_Drug_Res"/>
    <property type="match status" value="1"/>
</dbReference>
<evidence type="ECO:0000256" key="1">
    <source>
        <dbReference type="ARBA" id="ARBA00004651"/>
    </source>
</evidence>
<comment type="subcellular location">
    <subcellularLocation>
        <location evidence="1 7">Cell membrane</location>
        <topology evidence="1 7">Multi-pass membrane protein</topology>
    </subcellularLocation>
</comment>
<comment type="similarity">
    <text evidence="7">Belongs to the drug/metabolite transporter (DMT) superfamily. Small multidrug resistance (SMR) (TC 2.A.7.1) family.</text>
</comment>
<gene>
    <name evidence="9" type="ORF">FBF83_07250</name>
</gene>
<evidence type="ECO:0000256" key="8">
    <source>
        <dbReference type="SAM" id="Phobius"/>
    </source>
</evidence>
<dbReference type="PANTHER" id="PTHR30561">
    <property type="entry name" value="SMR FAMILY PROTON-DEPENDENT DRUG EFFLUX TRANSPORTER SUGE"/>
    <property type="match status" value="1"/>
</dbReference>
<keyword evidence="4 7" id="KW-0812">Transmembrane</keyword>
<organism evidence="9 10">
    <name type="scientific">Guptibacillus hwajinpoensis</name>
    <dbReference type="NCBI Taxonomy" id="208199"/>
    <lineage>
        <taxon>Bacteria</taxon>
        <taxon>Bacillati</taxon>
        <taxon>Bacillota</taxon>
        <taxon>Bacilli</taxon>
        <taxon>Bacillales</taxon>
        <taxon>Guptibacillaceae</taxon>
        <taxon>Guptibacillus</taxon>
    </lineage>
</organism>
<dbReference type="GO" id="GO:0022857">
    <property type="term" value="F:transmembrane transporter activity"/>
    <property type="evidence" value="ECO:0007669"/>
    <property type="project" value="InterPro"/>
</dbReference>
<dbReference type="InterPro" id="IPR000390">
    <property type="entry name" value="Small_drug/metabolite_transptr"/>
</dbReference>
<evidence type="ECO:0000256" key="5">
    <source>
        <dbReference type="ARBA" id="ARBA00022989"/>
    </source>
</evidence>
<keyword evidence="6 8" id="KW-0472">Membrane</keyword>